<dbReference type="PANTHER" id="PTHR33406">
    <property type="entry name" value="MEMBRANE PROTEIN MJ1562-RELATED"/>
    <property type="match status" value="1"/>
</dbReference>
<feature type="transmembrane region" description="Helical" evidence="6">
    <location>
        <begin position="315"/>
        <end position="337"/>
    </location>
</feature>
<dbReference type="PRINTS" id="PR00702">
    <property type="entry name" value="ACRIFLAVINRP"/>
</dbReference>
<organism evidence="8 9">
    <name type="scientific">Pleionea mediterranea</name>
    <dbReference type="NCBI Taxonomy" id="523701"/>
    <lineage>
        <taxon>Bacteria</taxon>
        <taxon>Pseudomonadati</taxon>
        <taxon>Pseudomonadota</taxon>
        <taxon>Gammaproteobacteria</taxon>
        <taxon>Oceanospirillales</taxon>
        <taxon>Pleioneaceae</taxon>
        <taxon>Pleionea</taxon>
    </lineage>
</organism>
<evidence type="ECO:0000256" key="1">
    <source>
        <dbReference type="ARBA" id="ARBA00004651"/>
    </source>
</evidence>
<feature type="transmembrane region" description="Helical" evidence="6">
    <location>
        <begin position="393"/>
        <end position="414"/>
    </location>
</feature>
<feature type="domain" description="SSD" evidence="7">
    <location>
        <begin position="297"/>
        <end position="416"/>
    </location>
</feature>
<evidence type="ECO:0000256" key="4">
    <source>
        <dbReference type="ARBA" id="ARBA00022989"/>
    </source>
</evidence>
<accession>A0A316FQE8</accession>
<dbReference type="PROSITE" id="PS50156">
    <property type="entry name" value="SSD"/>
    <property type="match status" value="2"/>
</dbReference>
<sequence>MEFRSKIGHWIADLAIRKTPLVLSILVIIIVALGYKLDNFRLDASADSLLLENDPALTAYRKTYLEYGSDDYLFLLFDPEDELFTEKNLKNLADLQEKVVKLSSVRSVTSILDIPLFDPQETDIFTVEQQTTTLREGKFELDKAKAILTSNPIYKDLIISKDGSLTALQVNLEIPDQLKNSIRQLTEFQVANAEGELSPQQIEQKNQLKTKVRTQNEQYSKVTQKTIDDIRAIIAEGPKDTRLFLGGVPMIANDLMEYVQSDLTIFGGLIFIILILILTLIFRQLHWIILPLSICTLAVLSMVGVLGWLDWPATVISSNFIALLLIMTMSLTIHLIVRFRELSLRNDQPSVAERLKHTLSTMFMPCLFTALTTMVAFGSLVVSDIRPVKDFGLMMSMGLAIAFVIAFITFPLFVHLTYKSRKETALESKLTEFTSALGRWTLNNNRFIMLTALAIATFSITGLFRLSVDNKFIDYFRSSTEIYQGMKTIDEQLGGTTPLDIVIKTKPLIKTPEYNEFDDGFDEFESDEKEVPKVFTQNGVETIAEVHSYIEQYSVTGKVLSLTSSFRLLNNLNGGEPLDDFLLGLFYKRMSADISRQLIDPYLKEDGSEIHLNVRMIDSHPELKRSEFLNDLHSYFQNNLELSKEDYAITGMFVLYNNMLSSLFDSQIKTIATVFLAILIMFIFIFRSLTLAVLGLIPNALAATMVLGAMGWFGIPLDMMTIMIAAIAIGIGVDNTIHYIFRFRREYAKNDNYENCVQACHDSIGKALYYTSLTVIAGFSVLVFSNFIPTIYFGVLTSIAMATALLANLTLLPRLILWFKPNIPALNNDK</sequence>
<keyword evidence="9" id="KW-1185">Reference proteome</keyword>
<feature type="transmembrane region" description="Helical" evidence="6">
    <location>
        <begin position="668"/>
        <end position="686"/>
    </location>
</feature>
<dbReference type="GO" id="GO:0005886">
    <property type="term" value="C:plasma membrane"/>
    <property type="evidence" value="ECO:0007669"/>
    <property type="project" value="UniProtKB-SubCell"/>
</dbReference>
<dbReference type="InterPro" id="IPR004869">
    <property type="entry name" value="MMPL_dom"/>
</dbReference>
<dbReference type="PANTHER" id="PTHR33406:SF12">
    <property type="entry name" value="BLR2997 PROTEIN"/>
    <property type="match status" value="1"/>
</dbReference>
<evidence type="ECO:0000256" key="3">
    <source>
        <dbReference type="ARBA" id="ARBA00022692"/>
    </source>
</evidence>
<feature type="transmembrane region" description="Helical" evidence="6">
    <location>
        <begin position="721"/>
        <end position="741"/>
    </location>
</feature>
<evidence type="ECO:0000259" key="7">
    <source>
        <dbReference type="PROSITE" id="PS50156"/>
    </source>
</evidence>
<dbReference type="SUPFAM" id="SSF82866">
    <property type="entry name" value="Multidrug efflux transporter AcrB transmembrane domain"/>
    <property type="match status" value="2"/>
</dbReference>
<keyword evidence="4 6" id="KW-1133">Transmembrane helix</keyword>
<comment type="caution">
    <text evidence="8">The sequence shown here is derived from an EMBL/GenBank/DDBJ whole genome shotgun (WGS) entry which is preliminary data.</text>
</comment>
<feature type="transmembrane region" description="Helical" evidence="6">
    <location>
        <begin position="289"/>
        <end position="309"/>
    </location>
</feature>
<feature type="transmembrane region" description="Helical" evidence="6">
    <location>
        <begin position="791"/>
        <end position="812"/>
    </location>
</feature>
<reference evidence="8 9" key="1">
    <citation type="submission" date="2018-05" db="EMBL/GenBank/DDBJ databases">
        <title>Genomic Encyclopedia of Type Strains, Phase IV (KMG-IV): sequencing the most valuable type-strain genomes for metagenomic binning, comparative biology and taxonomic classification.</title>
        <authorList>
            <person name="Goeker M."/>
        </authorList>
    </citation>
    <scope>NUCLEOTIDE SEQUENCE [LARGE SCALE GENOMIC DNA]</scope>
    <source>
        <strain evidence="8 9">DSM 25350</strain>
    </source>
</reference>
<protein>
    <recommendedName>
        <fullName evidence="7">SSD domain-containing protein</fullName>
    </recommendedName>
</protein>
<keyword evidence="3 6" id="KW-0812">Transmembrane</keyword>
<dbReference type="GO" id="GO:0022857">
    <property type="term" value="F:transmembrane transporter activity"/>
    <property type="evidence" value="ECO:0007669"/>
    <property type="project" value="InterPro"/>
</dbReference>
<feature type="transmembrane region" description="Helical" evidence="6">
    <location>
        <begin position="447"/>
        <end position="468"/>
    </location>
</feature>
<dbReference type="EMBL" id="QGGU01000006">
    <property type="protein sequence ID" value="PWK50839.1"/>
    <property type="molecule type" value="Genomic_DNA"/>
</dbReference>
<gene>
    <name evidence="8" type="ORF">C8D97_106127</name>
</gene>
<name>A0A316FQE8_9GAMM</name>
<dbReference type="Pfam" id="PF03176">
    <property type="entry name" value="MMPL"/>
    <property type="match status" value="2"/>
</dbReference>
<keyword evidence="2" id="KW-1003">Cell membrane</keyword>
<evidence type="ECO:0000256" key="5">
    <source>
        <dbReference type="ARBA" id="ARBA00023136"/>
    </source>
</evidence>
<feature type="transmembrane region" description="Helical" evidence="6">
    <location>
        <begin position="358"/>
        <end position="381"/>
    </location>
</feature>
<dbReference type="OrthoDB" id="9759187at2"/>
<comment type="subcellular location">
    <subcellularLocation>
        <location evidence="1">Cell membrane</location>
        <topology evidence="1">Multi-pass membrane protein</topology>
    </subcellularLocation>
</comment>
<feature type="domain" description="SSD" evidence="7">
    <location>
        <begin position="691"/>
        <end position="818"/>
    </location>
</feature>
<feature type="transmembrane region" description="Helical" evidence="6">
    <location>
        <begin position="263"/>
        <end position="282"/>
    </location>
</feature>
<feature type="transmembrane region" description="Helical" evidence="6">
    <location>
        <begin position="767"/>
        <end position="785"/>
    </location>
</feature>
<evidence type="ECO:0000313" key="9">
    <source>
        <dbReference type="Proteomes" id="UP000245790"/>
    </source>
</evidence>
<dbReference type="RefSeq" id="WP_109763502.1">
    <property type="nucleotide sequence ID" value="NZ_QGGU01000006.1"/>
</dbReference>
<dbReference type="InterPro" id="IPR000731">
    <property type="entry name" value="SSD"/>
</dbReference>
<evidence type="ECO:0000313" key="8">
    <source>
        <dbReference type="EMBL" id="PWK50839.1"/>
    </source>
</evidence>
<feature type="transmembrane region" description="Helical" evidence="6">
    <location>
        <begin position="693"/>
        <end position="715"/>
    </location>
</feature>
<dbReference type="InterPro" id="IPR001036">
    <property type="entry name" value="Acrflvin-R"/>
</dbReference>
<dbReference type="Gene3D" id="1.20.1640.10">
    <property type="entry name" value="Multidrug efflux transporter AcrB transmembrane domain"/>
    <property type="match status" value="2"/>
</dbReference>
<evidence type="ECO:0000256" key="6">
    <source>
        <dbReference type="SAM" id="Phobius"/>
    </source>
</evidence>
<dbReference type="InterPro" id="IPR050545">
    <property type="entry name" value="Mycobact_MmpL"/>
</dbReference>
<dbReference type="Proteomes" id="UP000245790">
    <property type="component" value="Unassembled WGS sequence"/>
</dbReference>
<keyword evidence="5 6" id="KW-0472">Membrane</keyword>
<feature type="transmembrane region" description="Helical" evidence="6">
    <location>
        <begin position="21"/>
        <end position="37"/>
    </location>
</feature>
<proteinExistence type="predicted"/>
<dbReference type="AlphaFoldDB" id="A0A316FQE8"/>
<evidence type="ECO:0000256" key="2">
    <source>
        <dbReference type="ARBA" id="ARBA00022475"/>
    </source>
</evidence>